<reference evidence="6 7" key="1">
    <citation type="submission" date="2023-02" db="EMBL/GenBank/DDBJ databases">
        <title>Genome sequence of Lacticaseibacillus sp. KACC 23028.</title>
        <authorList>
            <person name="Kim S."/>
            <person name="Heo J."/>
            <person name="Kwon S.-W."/>
        </authorList>
    </citation>
    <scope>NUCLEOTIDE SEQUENCE [LARGE SCALE GENOMIC DNA]</scope>
    <source>
        <strain evidence="6 7">KACC 23028</strain>
    </source>
</reference>
<dbReference type="PANTHER" id="PTHR42756:SF1">
    <property type="entry name" value="TRANSCRIPTIONAL REPRESSOR OF EMRAB OPERON"/>
    <property type="match status" value="1"/>
</dbReference>
<dbReference type="SUPFAM" id="SSF46785">
    <property type="entry name" value="Winged helix' DNA-binding domain"/>
    <property type="match status" value="1"/>
</dbReference>
<dbReference type="InterPro" id="IPR036390">
    <property type="entry name" value="WH_DNA-bd_sf"/>
</dbReference>
<dbReference type="EMBL" id="CP117884">
    <property type="protein sequence ID" value="WDF82809.1"/>
    <property type="molecule type" value="Genomic_DNA"/>
</dbReference>
<keyword evidence="7" id="KW-1185">Reference proteome</keyword>
<feature type="domain" description="HTH marR-type" evidence="5">
    <location>
        <begin position="5"/>
        <end position="143"/>
    </location>
</feature>
<evidence type="ECO:0000256" key="3">
    <source>
        <dbReference type="ARBA" id="ARBA00023163"/>
    </source>
</evidence>
<evidence type="ECO:0000313" key="6">
    <source>
        <dbReference type="EMBL" id="WDF82809.1"/>
    </source>
</evidence>
<keyword evidence="2" id="KW-0238">DNA-binding</keyword>
<evidence type="ECO:0000259" key="5">
    <source>
        <dbReference type="PROSITE" id="PS50995"/>
    </source>
</evidence>
<sequence>MSNTTSDLLEQFGKLFSQPGFAQAAFQAQHFGQHPREHGRGQERLLRLLADNDGISNADITVALDIRPSSVSALVTKLESAGIIERRESADDKRVLLIYLTEKGQSLINTSRAVRDDLSDGIFASLTDEEREQLNAILGKLIENMQTGDPMKDARQRMREFRDENRDLYDKLSEGRHHHGRGFGPGFGPGRGFGPWGGGFGPGRGHGHGGHHDHRDDDADEGFNDDEF</sequence>
<evidence type="ECO:0000313" key="7">
    <source>
        <dbReference type="Proteomes" id="UP001220377"/>
    </source>
</evidence>
<dbReference type="Pfam" id="PF01047">
    <property type="entry name" value="MarR"/>
    <property type="match status" value="1"/>
</dbReference>
<dbReference type="PROSITE" id="PS50995">
    <property type="entry name" value="HTH_MARR_2"/>
    <property type="match status" value="1"/>
</dbReference>
<dbReference type="PANTHER" id="PTHR42756">
    <property type="entry name" value="TRANSCRIPTIONAL REGULATOR, MARR"/>
    <property type="match status" value="1"/>
</dbReference>
<keyword evidence="1" id="KW-0805">Transcription regulation</keyword>
<gene>
    <name evidence="6" type="ORF">PQ472_00790</name>
</gene>
<feature type="region of interest" description="Disordered" evidence="4">
    <location>
        <begin position="174"/>
        <end position="228"/>
    </location>
</feature>
<dbReference type="Proteomes" id="UP001220377">
    <property type="component" value="Chromosome"/>
</dbReference>
<protein>
    <submittedName>
        <fullName evidence="6">MarR family transcriptional regulator</fullName>
    </submittedName>
</protein>
<evidence type="ECO:0000256" key="4">
    <source>
        <dbReference type="SAM" id="MobiDB-lite"/>
    </source>
</evidence>
<organism evidence="6 7">
    <name type="scientific">Lacticaseibacillus pabuli</name>
    <dbReference type="NCBI Taxonomy" id="3025672"/>
    <lineage>
        <taxon>Bacteria</taxon>
        <taxon>Bacillati</taxon>
        <taxon>Bacillota</taxon>
        <taxon>Bacilli</taxon>
        <taxon>Lactobacillales</taxon>
        <taxon>Lactobacillaceae</taxon>
        <taxon>Lacticaseibacillus</taxon>
    </lineage>
</organism>
<dbReference type="SMART" id="SM00347">
    <property type="entry name" value="HTH_MARR"/>
    <property type="match status" value="1"/>
</dbReference>
<name>A0ABY7WUS8_9LACO</name>
<accession>A0ABY7WUS8</accession>
<feature type="compositionally biased region" description="Acidic residues" evidence="4">
    <location>
        <begin position="218"/>
        <end position="228"/>
    </location>
</feature>
<evidence type="ECO:0000256" key="2">
    <source>
        <dbReference type="ARBA" id="ARBA00023125"/>
    </source>
</evidence>
<dbReference type="PRINTS" id="PR00598">
    <property type="entry name" value="HTHMARR"/>
</dbReference>
<keyword evidence="3" id="KW-0804">Transcription</keyword>
<dbReference type="InterPro" id="IPR036388">
    <property type="entry name" value="WH-like_DNA-bd_sf"/>
</dbReference>
<dbReference type="Gene3D" id="1.10.10.10">
    <property type="entry name" value="Winged helix-like DNA-binding domain superfamily/Winged helix DNA-binding domain"/>
    <property type="match status" value="1"/>
</dbReference>
<evidence type="ECO:0000256" key="1">
    <source>
        <dbReference type="ARBA" id="ARBA00023015"/>
    </source>
</evidence>
<feature type="compositionally biased region" description="Gly residues" evidence="4">
    <location>
        <begin position="182"/>
        <end position="204"/>
    </location>
</feature>
<dbReference type="RefSeq" id="WP_274260522.1">
    <property type="nucleotide sequence ID" value="NZ_CP117884.1"/>
</dbReference>
<proteinExistence type="predicted"/>
<dbReference type="InterPro" id="IPR000835">
    <property type="entry name" value="HTH_MarR-typ"/>
</dbReference>